<dbReference type="InterPro" id="IPR047347">
    <property type="entry name" value="YvaQ-like_sensor"/>
</dbReference>
<evidence type="ECO:0000256" key="1">
    <source>
        <dbReference type="ARBA" id="ARBA00004370"/>
    </source>
</evidence>
<keyword evidence="6" id="KW-0472">Membrane</keyword>
<proteinExistence type="inferred from homology"/>
<dbReference type="PANTHER" id="PTHR43531">
    <property type="entry name" value="PROTEIN ICFG"/>
    <property type="match status" value="1"/>
</dbReference>
<keyword evidence="10" id="KW-1185">Reference proteome</keyword>
<name>A0A6L6PIT7_9BURK</name>
<feature type="domain" description="Methyl-accepting transducer" evidence="7">
    <location>
        <begin position="313"/>
        <end position="542"/>
    </location>
</feature>
<accession>A0A6L6PIT7</accession>
<dbReference type="PROSITE" id="PS50885">
    <property type="entry name" value="HAMP"/>
    <property type="match status" value="1"/>
</dbReference>
<gene>
    <name evidence="9" type="ORF">GM676_15630</name>
</gene>
<dbReference type="Proteomes" id="UP000475582">
    <property type="component" value="Unassembled WGS sequence"/>
</dbReference>
<sequence>MRIIINYYHNGKVVSLRCKSTRIPQLARKLKPPWSASNLNSGEHMHPKKWNVSTRLAGGFSLVLALLVTVSVIAYGRLEATRTLLDRMLGESLQKERLVVEWHGLTQVNGARTVALISGIDGDERARMEQDVKRTSAQISAIQKKLEPLFNSDAETALYAAIGARRDAYRKAREETVAQQNSGNTDVAAGLIESRLGPVMNAYLAAINALAKRQMTEIDNLSREVQDQNRQGQMMVAGLSALAVLVATLCSIWIAHSIITPIRYAVSVARKVADGDLSTDIQVTSTDETGQLLMALKEMNAALAGMVRQVRHGTDAIFSASGQIAEGSHDLASRTEQQAASLEQASASMSDLLAAVKRNADSSRQADHLAREAADIASAGGAVMSEVIDIMETINDASRQVVDIIGVIDGIAFQTNILALNAAVEAARAGEQGRGFAVVASEVRNLAQRSAAAAKEIKALIGNSVDQVKVGSGRVQQAGATMGRIDEAIHRVTDLMAEIMAASGTQSDGMEQIGLAIAEMDSGTQQNVSLVEESASAAGALHEQADHLLRTVQAFKLHDEILNPASTTSWPAAKAPNLSK</sequence>
<dbReference type="SUPFAM" id="SSF58104">
    <property type="entry name" value="Methyl-accepting chemotaxis protein (MCP) signaling domain"/>
    <property type="match status" value="1"/>
</dbReference>
<dbReference type="SMART" id="SM00304">
    <property type="entry name" value="HAMP"/>
    <property type="match status" value="1"/>
</dbReference>
<dbReference type="AlphaFoldDB" id="A0A6L6PIT7"/>
<dbReference type="CDD" id="cd11386">
    <property type="entry name" value="MCP_signal"/>
    <property type="match status" value="1"/>
</dbReference>
<keyword evidence="5" id="KW-0175">Coiled coil</keyword>
<dbReference type="InterPro" id="IPR004089">
    <property type="entry name" value="MCPsignal_dom"/>
</dbReference>
<dbReference type="InterPro" id="IPR003660">
    <property type="entry name" value="HAMP_dom"/>
</dbReference>
<evidence type="ECO:0000256" key="3">
    <source>
        <dbReference type="ARBA" id="ARBA00029447"/>
    </source>
</evidence>
<feature type="transmembrane region" description="Helical" evidence="6">
    <location>
        <begin position="236"/>
        <end position="255"/>
    </location>
</feature>
<dbReference type="InterPro" id="IPR051310">
    <property type="entry name" value="MCP_chemotaxis"/>
</dbReference>
<dbReference type="PANTHER" id="PTHR43531:SF14">
    <property type="entry name" value="METHYL-ACCEPTING CHEMOTAXIS PROTEIN I-RELATED"/>
    <property type="match status" value="1"/>
</dbReference>
<dbReference type="EMBL" id="WNKY01000015">
    <property type="protein sequence ID" value="MTV39006.1"/>
    <property type="molecule type" value="Genomic_DNA"/>
</dbReference>
<dbReference type="InterPro" id="IPR004090">
    <property type="entry name" value="Chemotax_Me-accpt_rcpt"/>
</dbReference>
<dbReference type="PRINTS" id="PR00260">
    <property type="entry name" value="CHEMTRNSDUCR"/>
</dbReference>
<dbReference type="Pfam" id="PF12729">
    <property type="entry name" value="4HB_MCP_1"/>
    <property type="match status" value="1"/>
</dbReference>
<evidence type="ECO:0000259" key="8">
    <source>
        <dbReference type="PROSITE" id="PS50885"/>
    </source>
</evidence>
<feature type="transmembrane region" description="Helical" evidence="6">
    <location>
        <begin position="56"/>
        <end position="78"/>
    </location>
</feature>
<evidence type="ECO:0000256" key="5">
    <source>
        <dbReference type="SAM" id="Coils"/>
    </source>
</evidence>
<evidence type="ECO:0000256" key="2">
    <source>
        <dbReference type="ARBA" id="ARBA00022481"/>
    </source>
</evidence>
<dbReference type="InterPro" id="IPR024478">
    <property type="entry name" value="HlyB_4HB_MCP"/>
</dbReference>
<dbReference type="GO" id="GO:0005886">
    <property type="term" value="C:plasma membrane"/>
    <property type="evidence" value="ECO:0007669"/>
    <property type="project" value="TreeGrafter"/>
</dbReference>
<dbReference type="PROSITE" id="PS50111">
    <property type="entry name" value="CHEMOTAXIS_TRANSDUC_2"/>
    <property type="match status" value="1"/>
</dbReference>
<dbReference type="Gene3D" id="1.10.287.950">
    <property type="entry name" value="Methyl-accepting chemotaxis protein"/>
    <property type="match status" value="1"/>
</dbReference>
<dbReference type="GO" id="GO:0006935">
    <property type="term" value="P:chemotaxis"/>
    <property type="evidence" value="ECO:0007669"/>
    <property type="project" value="InterPro"/>
</dbReference>
<dbReference type="CDD" id="cd19411">
    <property type="entry name" value="MCP2201-like_sensor"/>
    <property type="match status" value="1"/>
</dbReference>
<keyword evidence="6" id="KW-1133">Transmembrane helix</keyword>
<dbReference type="Pfam" id="PF00015">
    <property type="entry name" value="MCPsignal"/>
    <property type="match status" value="1"/>
</dbReference>
<evidence type="ECO:0000256" key="6">
    <source>
        <dbReference type="SAM" id="Phobius"/>
    </source>
</evidence>
<dbReference type="GO" id="GO:0004888">
    <property type="term" value="F:transmembrane signaling receptor activity"/>
    <property type="evidence" value="ECO:0007669"/>
    <property type="project" value="InterPro"/>
</dbReference>
<comment type="caution">
    <text evidence="9">The sequence shown here is derived from an EMBL/GenBank/DDBJ whole genome shotgun (WGS) entry which is preliminary data.</text>
</comment>
<organism evidence="9 10">
    <name type="scientific">Duganella radicis</name>
    <dbReference type="NCBI Taxonomy" id="551988"/>
    <lineage>
        <taxon>Bacteria</taxon>
        <taxon>Pseudomonadati</taxon>
        <taxon>Pseudomonadota</taxon>
        <taxon>Betaproteobacteria</taxon>
        <taxon>Burkholderiales</taxon>
        <taxon>Oxalobacteraceae</taxon>
        <taxon>Telluria group</taxon>
        <taxon>Duganella</taxon>
    </lineage>
</organism>
<dbReference type="CDD" id="cd06225">
    <property type="entry name" value="HAMP"/>
    <property type="match status" value="1"/>
</dbReference>
<evidence type="ECO:0000313" key="9">
    <source>
        <dbReference type="EMBL" id="MTV39006.1"/>
    </source>
</evidence>
<comment type="similarity">
    <text evidence="3">Belongs to the methyl-accepting chemotaxis (MCP) protein family.</text>
</comment>
<protein>
    <submittedName>
        <fullName evidence="9">HAMP domain-containing protein</fullName>
    </submittedName>
</protein>
<keyword evidence="2" id="KW-0488">Methylation</keyword>
<evidence type="ECO:0000259" key="7">
    <source>
        <dbReference type="PROSITE" id="PS50111"/>
    </source>
</evidence>
<dbReference type="GO" id="GO:0007165">
    <property type="term" value="P:signal transduction"/>
    <property type="evidence" value="ECO:0007669"/>
    <property type="project" value="UniProtKB-KW"/>
</dbReference>
<dbReference type="SMART" id="SM00283">
    <property type="entry name" value="MA"/>
    <property type="match status" value="1"/>
</dbReference>
<keyword evidence="4" id="KW-0807">Transducer</keyword>
<dbReference type="FunFam" id="1.10.287.950:FF:000001">
    <property type="entry name" value="Methyl-accepting chemotaxis sensory transducer"/>
    <property type="match status" value="1"/>
</dbReference>
<dbReference type="Pfam" id="PF00672">
    <property type="entry name" value="HAMP"/>
    <property type="match status" value="1"/>
</dbReference>
<keyword evidence="6" id="KW-0812">Transmembrane</keyword>
<feature type="coiled-coil region" evidence="5">
    <location>
        <begin position="204"/>
        <end position="231"/>
    </location>
</feature>
<dbReference type="OrthoDB" id="5441488at2"/>
<feature type="domain" description="HAMP" evidence="8">
    <location>
        <begin position="256"/>
        <end position="308"/>
    </location>
</feature>
<evidence type="ECO:0000256" key="4">
    <source>
        <dbReference type="PROSITE-ProRule" id="PRU00284"/>
    </source>
</evidence>
<reference evidence="9 10" key="1">
    <citation type="submission" date="2019-11" db="EMBL/GenBank/DDBJ databases">
        <title>Type strains purchased from KCTC, JCM and DSMZ.</title>
        <authorList>
            <person name="Lu H."/>
        </authorList>
    </citation>
    <scope>NUCLEOTIDE SEQUENCE [LARGE SCALE GENOMIC DNA]</scope>
    <source>
        <strain evidence="9 10">KCTC 22382</strain>
    </source>
</reference>
<evidence type="ECO:0000313" key="10">
    <source>
        <dbReference type="Proteomes" id="UP000475582"/>
    </source>
</evidence>
<comment type="subcellular location">
    <subcellularLocation>
        <location evidence="1">Membrane</location>
    </subcellularLocation>
</comment>